<gene>
    <name evidence="1" type="ORF">A3G51_00235</name>
</gene>
<reference evidence="1 2" key="1">
    <citation type="journal article" date="2016" name="Nat. Commun.">
        <title>Thousands of microbial genomes shed light on interconnected biogeochemical processes in an aquifer system.</title>
        <authorList>
            <person name="Anantharaman K."/>
            <person name="Brown C.T."/>
            <person name="Hug L.A."/>
            <person name="Sharon I."/>
            <person name="Castelle C.J."/>
            <person name="Probst A.J."/>
            <person name="Thomas B.C."/>
            <person name="Singh A."/>
            <person name="Wilkins M.J."/>
            <person name="Karaoz U."/>
            <person name="Brodie E.L."/>
            <person name="Williams K.H."/>
            <person name="Hubbard S.S."/>
            <person name="Banfield J.F."/>
        </authorList>
    </citation>
    <scope>NUCLEOTIDE SEQUENCE [LARGE SCALE GENOMIC DNA]</scope>
</reference>
<dbReference type="AlphaFoldDB" id="A0A1F8H9L8"/>
<accession>A0A1F8H9L8</accession>
<protein>
    <submittedName>
        <fullName evidence="1">Uncharacterized protein</fullName>
    </submittedName>
</protein>
<comment type="caution">
    <text evidence="1">The sequence shown here is derived from an EMBL/GenBank/DDBJ whole genome shotgun (WGS) entry which is preliminary data.</text>
</comment>
<organism evidence="1 2">
    <name type="scientific">Candidatus Yanofskybacteria bacterium RIFCSPLOWO2_12_FULL_43_11b</name>
    <dbReference type="NCBI Taxonomy" id="1802710"/>
    <lineage>
        <taxon>Bacteria</taxon>
        <taxon>Candidatus Yanofskyibacteriota</taxon>
    </lineage>
</organism>
<name>A0A1F8H9L8_9BACT</name>
<dbReference type="Proteomes" id="UP000177745">
    <property type="component" value="Unassembled WGS sequence"/>
</dbReference>
<sequence length="151" mass="17517">MEIKNKKIIKRKTIRQKKLIKIISANLGNLRPGYRGKTMQEMMLEAGYSRSSSKQQSIIVGGIKVEMDDLVNKMVKVRDLSMQDLDKKIKKASYRELVNSIWILSKLIIMYENRVPKNNTLTEEEKAKIEDLMSRPTLCDECSKQIKNNII</sequence>
<evidence type="ECO:0000313" key="2">
    <source>
        <dbReference type="Proteomes" id="UP000177745"/>
    </source>
</evidence>
<evidence type="ECO:0000313" key="1">
    <source>
        <dbReference type="EMBL" id="OGN34281.1"/>
    </source>
</evidence>
<proteinExistence type="predicted"/>
<dbReference type="EMBL" id="MGKY01000003">
    <property type="protein sequence ID" value="OGN34281.1"/>
    <property type="molecule type" value="Genomic_DNA"/>
</dbReference>